<reference evidence="1 2" key="1">
    <citation type="submission" date="2021-01" db="EMBL/GenBank/DDBJ databases">
        <title>Brevundimonas vitis sp. nov., an bacterium isolated from grape (Vitis vinifera).</title>
        <authorList>
            <person name="Jiang L."/>
            <person name="Lee J."/>
        </authorList>
    </citation>
    <scope>NUCLEOTIDE SEQUENCE [LARGE SCALE GENOMIC DNA]</scope>
    <source>
        <strain evidence="1 2">GRTSA-9</strain>
    </source>
</reference>
<sequence length="209" mass="22016">MCASYESRFTVRQLVEAFGHAGIAIGMDGGGLPNLEPREEVRPTDADRVVRMAEDGSVVYAPARFGLVPGQPKRPPVINLRSEGRTVANGAGGGRALLPVSGFYEFTGDTYPKTRWRLSAADGSVLMLACAWRAQGPGEGFALLTAEPGPDIAPYHTRGVVPLPPSAWADWLFDRVPGEQLLLPPPAGTLVATAAPRPGAGSAPSLFDL</sequence>
<dbReference type="Pfam" id="PF02586">
    <property type="entry name" value="SRAP"/>
    <property type="match status" value="1"/>
</dbReference>
<gene>
    <name evidence="1" type="ORF">JIP62_09205</name>
</gene>
<dbReference type="InterPro" id="IPR036590">
    <property type="entry name" value="SRAP-like"/>
</dbReference>
<name>A0ABX7BJI2_9CAUL</name>
<dbReference type="EMBL" id="CP067977">
    <property type="protein sequence ID" value="QQQ17530.1"/>
    <property type="molecule type" value="Genomic_DNA"/>
</dbReference>
<proteinExistence type="predicted"/>
<dbReference type="Gene3D" id="3.90.1680.10">
    <property type="entry name" value="SOS response associated peptidase-like"/>
    <property type="match status" value="1"/>
</dbReference>
<dbReference type="InterPro" id="IPR003738">
    <property type="entry name" value="SRAP"/>
</dbReference>
<organism evidence="1 2">
    <name type="scientific">Brevundimonas vitisensis</name>
    <dbReference type="NCBI Taxonomy" id="2800818"/>
    <lineage>
        <taxon>Bacteria</taxon>
        <taxon>Pseudomonadati</taxon>
        <taxon>Pseudomonadota</taxon>
        <taxon>Alphaproteobacteria</taxon>
        <taxon>Caulobacterales</taxon>
        <taxon>Caulobacteraceae</taxon>
        <taxon>Brevundimonas</taxon>
    </lineage>
</organism>
<dbReference type="Proteomes" id="UP000595448">
    <property type="component" value="Chromosome"/>
</dbReference>
<accession>A0ABX7BJI2</accession>
<protein>
    <submittedName>
        <fullName evidence="1">SOS response-associated peptidase family protein</fullName>
    </submittedName>
</protein>
<evidence type="ECO:0000313" key="2">
    <source>
        <dbReference type="Proteomes" id="UP000595448"/>
    </source>
</evidence>
<dbReference type="SUPFAM" id="SSF143081">
    <property type="entry name" value="BB1717-like"/>
    <property type="match status" value="1"/>
</dbReference>
<dbReference type="RefSeq" id="WP_201101904.1">
    <property type="nucleotide sequence ID" value="NZ_CP067977.1"/>
</dbReference>
<evidence type="ECO:0000313" key="1">
    <source>
        <dbReference type="EMBL" id="QQQ17530.1"/>
    </source>
</evidence>
<keyword evidence="2" id="KW-1185">Reference proteome</keyword>